<dbReference type="Proteomes" id="UP000814033">
    <property type="component" value="Unassembled WGS sequence"/>
</dbReference>
<proteinExistence type="predicted"/>
<protein>
    <submittedName>
        <fullName evidence="1">Uncharacterized protein</fullName>
    </submittedName>
</protein>
<sequence>MPNFTTLSIEVLDNIAACITSPIDIVSFALTSKTLAAVASPRHTRLQTIVCSRFALCVWQLLATNASLARNVRLLTICDRSCNHQALPTPCMKCAPGCWHGHTDHGEECEGLDVTRQAERVMIAALKNMSNLVLFDWKAPTSNKIVAQNEPDKEDMSSLAVMTSLDVIVISESDRCTVCNSQLFSLSNLTVFDYTTEICIDSSTPPDCSRLVTMLKNRCPGLEELYLRFEADFHSGVGFAAPNLGDSLFAARWRRLMAVGLKHVASTPAAVVSFLAAYPSLRRVHLDEWFGCRPLPDDFEDFDWHSTIALRLALPPGVLPNLKTIHCIPGHATDIVRSILSTGGAHVTLTISVDVTLAYGMDLAALDEFISLMKALPLNMTVANRADVERTVLIRKRCRENEARQRLAQRAH</sequence>
<organism evidence="1 2">
    <name type="scientific">Auriscalpium vulgare</name>
    <dbReference type="NCBI Taxonomy" id="40419"/>
    <lineage>
        <taxon>Eukaryota</taxon>
        <taxon>Fungi</taxon>
        <taxon>Dikarya</taxon>
        <taxon>Basidiomycota</taxon>
        <taxon>Agaricomycotina</taxon>
        <taxon>Agaricomycetes</taxon>
        <taxon>Russulales</taxon>
        <taxon>Auriscalpiaceae</taxon>
        <taxon>Auriscalpium</taxon>
    </lineage>
</organism>
<reference evidence="1" key="1">
    <citation type="submission" date="2021-02" db="EMBL/GenBank/DDBJ databases">
        <authorList>
            <consortium name="DOE Joint Genome Institute"/>
            <person name="Ahrendt S."/>
            <person name="Looney B.P."/>
            <person name="Miyauchi S."/>
            <person name="Morin E."/>
            <person name="Drula E."/>
            <person name="Courty P.E."/>
            <person name="Chicoki N."/>
            <person name="Fauchery L."/>
            <person name="Kohler A."/>
            <person name="Kuo A."/>
            <person name="Labutti K."/>
            <person name="Pangilinan J."/>
            <person name="Lipzen A."/>
            <person name="Riley R."/>
            <person name="Andreopoulos W."/>
            <person name="He G."/>
            <person name="Johnson J."/>
            <person name="Barry K.W."/>
            <person name="Grigoriev I.V."/>
            <person name="Nagy L."/>
            <person name="Hibbett D."/>
            <person name="Henrissat B."/>
            <person name="Matheny P.B."/>
            <person name="Labbe J."/>
            <person name="Martin F."/>
        </authorList>
    </citation>
    <scope>NUCLEOTIDE SEQUENCE</scope>
    <source>
        <strain evidence="1">FP105234-sp</strain>
    </source>
</reference>
<reference evidence="1" key="2">
    <citation type="journal article" date="2022" name="New Phytol.">
        <title>Evolutionary transition to the ectomycorrhizal habit in the genomes of a hyperdiverse lineage of mushroom-forming fungi.</title>
        <authorList>
            <person name="Looney B."/>
            <person name="Miyauchi S."/>
            <person name="Morin E."/>
            <person name="Drula E."/>
            <person name="Courty P.E."/>
            <person name="Kohler A."/>
            <person name="Kuo A."/>
            <person name="LaButti K."/>
            <person name="Pangilinan J."/>
            <person name="Lipzen A."/>
            <person name="Riley R."/>
            <person name="Andreopoulos W."/>
            <person name="He G."/>
            <person name="Johnson J."/>
            <person name="Nolan M."/>
            <person name="Tritt A."/>
            <person name="Barry K.W."/>
            <person name="Grigoriev I.V."/>
            <person name="Nagy L.G."/>
            <person name="Hibbett D."/>
            <person name="Henrissat B."/>
            <person name="Matheny P.B."/>
            <person name="Labbe J."/>
            <person name="Martin F.M."/>
        </authorList>
    </citation>
    <scope>NUCLEOTIDE SEQUENCE</scope>
    <source>
        <strain evidence="1">FP105234-sp</strain>
    </source>
</reference>
<keyword evidence="2" id="KW-1185">Reference proteome</keyword>
<name>A0ACB8RKI9_9AGAM</name>
<gene>
    <name evidence="1" type="ORF">FA95DRAFT_284445</name>
</gene>
<evidence type="ECO:0000313" key="2">
    <source>
        <dbReference type="Proteomes" id="UP000814033"/>
    </source>
</evidence>
<accession>A0ACB8RKI9</accession>
<evidence type="ECO:0000313" key="1">
    <source>
        <dbReference type="EMBL" id="KAI0044302.1"/>
    </source>
</evidence>
<comment type="caution">
    <text evidence="1">The sequence shown here is derived from an EMBL/GenBank/DDBJ whole genome shotgun (WGS) entry which is preliminary data.</text>
</comment>
<dbReference type="EMBL" id="MU275987">
    <property type="protein sequence ID" value="KAI0044302.1"/>
    <property type="molecule type" value="Genomic_DNA"/>
</dbReference>